<dbReference type="RefSeq" id="WP_109678328.1">
    <property type="nucleotide sequence ID" value="NZ_QGDT01000026.1"/>
</dbReference>
<dbReference type="Proteomes" id="UP000245880">
    <property type="component" value="Unassembled WGS sequence"/>
</dbReference>
<comment type="caution">
    <text evidence="2">The sequence shown here is derived from an EMBL/GenBank/DDBJ whole genome shotgun (WGS) entry which is preliminary data.</text>
</comment>
<dbReference type="GO" id="GO:0016020">
    <property type="term" value="C:membrane"/>
    <property type="evidence" value="ECO:0007669"/>
    <property type="project" value="InterPro"/>
</dbReference>
<dbReference type="OrthoDB" id="1100563at2"/>
<feature type="domain" description="Peptidase C39" evidence="1">
    <location>
        <begin position="47"/>
        <end position="128"/>
    </location>
</feature>
<dbReference type="InterPro" id="IPR005074">
    <property type="entry name" value="Peptidase_C39"/>
</dbReference>
<organism evidence="2 3">
    <name type="scientific">Dyadobacter jejuensis</name>
    <dbReference type="NCBI Taxonomy" id="1082580"/>
    <lineage>
        <taxon>Bacteria</taxon>
        <taxon>Pseudomonadati</taxon>
        <taxon>Bacteroidota</taxon>
        <taxon>Cytophagia</taxon>
        <taxon>Cytophagales</taxon>
        <taxon>Spirosomataceae</taxon>
        <taxon>Dyadobacter</taxon>
    </lineage>
</organism>
<dbReference type="EMBL" id="QGDT01000026">
    <property type="protein sequence ID" value="PWJ53102.1"/>
    <property type="molecule type" value="Genomic_DNA"/>
</dbReference>
<dbReference type="GO" id="GO:0006508">
    <property type="term" value="P:proteolysis"/>
    <property type="evidence" value="ECO:0007669"/>
    <property type="project" value="InterPro"/>
</dbReference>
<accession>A0A316A6J3</accession>
<name>A0A316A6J3_9BACT</name>
<dbReference type="AlphaFoldDB" id="A0A316A6J3"/>
<dbReference type="GO" id="GO:0005524">
    <property type="term" value="F:ATP binding"/>
    <property type="evidence" value="ECO:0007669"/>
    <property type="project" value="InterPro"/>
</dbReference>
<dbReference type="Pfam" id="PF03412">
    <property type="entry name" value="Peptidase_C39"/>
    <property type="match status" value="1"/>
</dbReference>
<keyword evidence="3" id="KW-1185">Reference proteome</keyword>
<reference evidence="2 3" key="1">
    <citation type="submission" date="2018-03" db="EMBL/GenBank/DDBJ databases">
        <title>Genomic Encyclopedia of Archaeal and Bacterial Type Strains, Phase II (KMG-II): from individual species to whole genera.</title>
        <authorList>
            <person name="Goeker M."/>
        </authorList>
    </citation>
    <scope>NUCLEOTIDE SEQUENCE [LARGE SCALE GENOMIC DNA]</scope>
    <source>
        <strain evidence="2 3">DSM 100346</strain>
    </source>
</reference>
<dbReference type="Gene3D" id="3.90.70.10">
    <property type="entry name" value="Cysteine proteinases"/>
    <property type="match status" value="1"/>
</dbReference>
<dbReference type="GO" id="GO:0008233">
    <property type="term" value="F:peptidase activity"/>
    <property type="evidence" value="ECO:0007669"/>
    <property type="project" value="InterPro"/>
</dbReference>
<evidence type="ECO:0000259" key="1">
    <source>
        <dbReference type="Pfam" id="PF03412"/>
    </source>
</evidence>
<proteinExistence type="predicted"/>
<protein>
    <submittedName>
        <fullName evidence="2">Peptidase C39-like protein</fullName>
    </submittedName>
</protein>
<evidence type="ECO:0000313" key="3">
    <source>
        <dbReference type="Proteomes" id="UP000245880"/>
    </source>
</evidence>
<sequence>MNLNATEKNTKDTLEYLLWAAKVPVTANGVTVGLCLHPDFPSMAAVSDALSEWNVPNMATRLHPDQIKEIPLPALAYLKIKGGILAPIKSVKNETITWLDTQVGWQTEGLNSFQQKWDGVTLLIEPNEQSGEVDYDKKKKEQWGARGGIHF</sequence>
<gene>
    <name evidence="2" type="ORF">CLV98_12611</name>
</gene>
<evidence type="ECO:0000313" key="2">
    <source>
        <dbReference type="EMBL" id="PWJ53102.1"/>
    </source>
</evidence>